<dbReference type="Pfam" id="PF05738">
    <property type="entry name" value="Cna_B"/>
    <property type="match status" value="3"/>
</dbReference>
<dbReference type="eggNOG" id="COG4932">
    <property type="taxonomic scope" value="Bacteria"/>
</dbReference>
<accession>A2RKT3</accession>
<dbReference type="SMR" id="A2RKT3"/>
<evidence type="ECO:0000313" key="5">
    <source>
        <dbReference type="EMBL" id="CAL97899.1"/>
    </source>
</evidence>
<evidence type="ECO:0000256" key="1">
    <source>
        <dbReference type="SAM" id="MobiDB-lite"/>
    </source>
</evidence>
<dbReference type="EMBL" id="AM406671">
    <property type="protein sequence ID" value="CAL97899.1"/>
    <property type="molecule type" value="Genomic_DNA"/>
</dbReference>
<dbReference type="SUPFAM" id="SSF49478">
    <property type="entry name" value="Cna protein B-type domain"/>
    <property type="match status" value="2"/>
</dbReference>
<evidence type="ECO:0000313" key="6">
    <source>
        <dbReference type="Proteomes" id="UP000000364"/>
    </source>
</evidence>
<keyword evidence="2" id="KW-0472">Membrane</keyword>
<dbReference type="InterPro" id="IPR008454">
    <property type="entry name" value="Collagen-bd_Cna-like_B-typ_dom"/>
</dbReference>
<feature type="domain" description="CNA-B" evidence="4">
    <location>
        <begin position="413"/>
        <end position="501"/>
    </location>
</feature>
<keyword evidence="3" id="KW-0732">Signal</keyword>
<dbReference type="CDD" id="cd00222">
    <property type="entry name" value="CollagenBindB"/>
    <property type="match status" value="2"/>
</dbReference>
<evidence type="ECO:0000256" key="3">
    <source>
        <dbReference type="SAM" id="SignalP"/>
    </source>
</evidence>
<name>A2RKT3_LACLM</name>
<dbReference type="Gene3D" id="2.60.120.200">
    <property type="match status" value="1"/>
</dbReference>
<reference evidence="5 6" key="1">
    <citation type="journal article" date="2007" name="J. Bacteriol.">
        <title>The complete genome sequence of the lactic acid bacterial paradigm Lactococcus lactis subsp. cremoris MG1363.</title>
        <authorList>
            <person name="Wegmann U."/>
            <person name="O'Connell-Motherway M."/>
            <person name="Zomer A."/>
            <person name="Buist G."/>
            <person name="Shearman C."/>
            <person name="Canchaya C."/>
            <person name="Ventura M."/>
            <person name="Goesmann A."/>
            <person name="Gasson M.J."/>
            <person name="Kuipers O.P."/>
            <person name="van Sinderen D."/>
            <person name="Kok J."/>
        </authorList>
    </citation>
    <scope>NUCLEOTIDE SEQUENCE [LARGE SCALE GENOMIC DNA]</scope>
    <source>
        <strain evidence="5 6">MG1363</strain>
    </source>
</reference>
<feature type="domain" description="CNA-B" evidence="4">
    <location>
        <begin position="523"/>
        <end position="637"/>
    </location>
</feature>
<dbReference type="OrthoDB" id="1744455at2"/>
<dbReference type="AlphaFoldDB" id="A2RKT3"/>
<dbReference type="KEGG" id="llm:llmg_1306"/>
<evidence type="ECO:0000259" key="4">
    <source>
        <dbReference type="Pfam" id="PF05738"/>
    </source>
</evidence>
<sequence>MKFNKKRVAIATFIALIFVSFFTISSIQDNQTNAAELSSTRSIDVETGATTLNRSDFNDNFTLSGTVGMRYQVGGAFNPTGPALTDEQTKARYDAETGIITLTPNRNDWSGNFTLNNRISTEQPFKLKGAIYLGDRTDADWRDTDVGENGGTPSGGADGIGFAFHPEEVGSVGFTGANMGIGGLKGAIGYKFDTYWNTPQQSNDDDNHRLGWEIDPENKGAHLGNPFGSFNETTTTPTAANSPLLNSGRTVTFSTEAGFAVGDWSQIAWLDTSKILQNSGVNRRIEIGDDNTGNPVQGSNRRETPDYGYDANELLSPSEKDNTTGFQNVIYDYQPDGAGKGILKIYLLHGVTTNPIGPNALTDSGINYDLIGQKQIESSDSLALAVSASTGAFRNLQQFRFDSFEYSAVKRLTIDKTWDDNNNANGIRPDTVEVQVWANLKATSNKEEARLPYKTPIKITSTDNWHYVYDNLPKYNNEGREIFYDVTELPVAGYESTYQRMNDDEVSDIHIEISNKTQNPLNISGEKIWLDEGDTDSRPDHITIQLWRKDNNQERQVKFNELSAGYQSIYGQVNPNDFVTQETNSNKNWEYSFSYLSGTETVAGLEQGIQYFFKEELPGNYKYKYQTQVIGHDIVNTPIEVEKTSLIVSKVWEDTGYEKNRPESITVQLYADNIAQGKPTIISANENWTKEFNDLILRDAKGNEISYSVKELNVTEDYQLRQSQEDKKITLINKFVKEEVKPDEEDKQNNNKEKESSPNNEEIKKDNVEKETTNSLPIVGQHPEVWMILLGTGLLFIVLILIKYKSKNKKSSNKE</sequence>
<dbReference type="Gene3D" id="2.60.40.1140">
    <property type="entry name" value="Collagen-binding surface protein Cna, B-type domain"/>
    <property type="match status" value="3"/>
</dbReference>
<dbReference type="Proteomes" id="UP000000364">
    <property type="component" value="Chromosome"/>
</dbReference>
<dbReference type="Pfam" id="PF18483">
    <property type="entry name" value="Lectin_L-type_dom"/>
    <property type="match status" value="1"/>
</dbReference>
<proteinExistence type="predicted"/>
<feature type="chain" id="PRO_5038747226" description="CNA-B domain-containing protein" evidence="3">
    <location>
        <begin position="26"/>
        <end position="815"/>
    </location>
</feature>
<keyword evidence="2" id="KW-0812">Transmembrane</keyword>
<dbReference type="SUPFAM" id="SSF49899">
    <property type="entry name" value="Concanavalin A-like lectins/glucanases"/>
    <property type="match status" value="1"/>
</dbReference>
<feature type="signal peptide" evidence="3">
    <location>
        <begin position="1"/>
        <end position="25"/>
    </location>
</feature>
<dbReference type="RefSeq" id="WP_011835183.1">
    <property type="nucleotide sequence ID" value="NC_009004.1"/>
</dbReference>
<feature type="region of interest" description="Disordered" evidence="1">
    <location>
        <begin position="740"/>
        <end position="772"/>
    </location>
</feature>
<feature type="compositionally biased region" description="Basic and acidic residues" evidence="1">
    <location>
        <begin position="747"/>
        <end position="772"/>
    </location>
</feature>
<dbReference type="InterPro" id="IPR013320">
    <property type="entry name" value="ConA-like_dom_sf"/>
</dbReference>
<dbReference type="HOGENOM" id="CLU_346411_0_0_9"/>
<feature type="region of interest" description="Disordered" evidence="1">
    <location>
        <begin position="287"/>
        <end position="307"/>
    </location>
</feature>
<keyword evidence="2" id="KW-1133">Transmembrane helix</keyword>
<protein>
    <recommendedName>
        <fullName evidence="4">CNA-B domain-containing protein</fullName>
    </recommendedName>
</protein>
<feature type="domain" description="CNA-B" evidence="4">
    <location>
        <begin position="648"/>
        <end position="733"/>
    </location>
</feature>
<gene>
    <name evidence="5" type="ordered locus">llmg_1306</name>
</gene>
<evidence type="ECO:0000256" key="2">
    <source>
        <dbReference type="SAM" id="Phobius"/>
    </source>
</evidence>
<organism evidence="5 6">
    <name type="scientific">Lactococcus lactis subsp. cremoris (strain MG1363)</name>
    <dbReference type="NCBI Taxonomy" id="416870"/>
    <lineage>
        <taxon>Bacteria</taxon>
        <taxon>Bacillati</taxon>
        <taxon>Bacillota</taxon>
        <taxon>Bacilli</taxon>
        <taxon>Lactobacillales</taxon>
        <taxon>Streptococcaceae</taxon>
        <taxon>Lactococcus</taxon>
        <taxon>Lactococcus cremoris subsp. cremoris</taxon>
    </lineage>
</organism>
<dbReference type="eggNOG" id="COG3203">
    <property type="taxonomic scope" value="Bacteria"/>
</dbReference>
<feature type="transmembrane region" description="Helical" evidence="2">
    <location>
        <begin position="785"/>
        <end position="804"/>
    </location>
</feature>